<accession>A0A0E4CY85</accession>
<dbReference type="PROSITE" id="PS51272">
    <property type="entry name" value="SLH"/>
    <property type="match status" value="3"/>
</dbReference>
<evidence type="ECO:0000256" key="1">
    <source>
        <dbReference type="ARBA" id="ARBA00022729"/>
    </source>
</evidence>
<dbReference type="Pfam" id="PF00395">
    <property type="entry name" value="SLH"/>
    <property type="match status" value="3"/>
</dbReference>
<dbReference type="Proteomes" id="UP000033163">
    <property type="component" value="Chromosome I"/>
</dbReference>
<protein>
    <recommendedName>
        <fullName evidence="4">SLH domain-containing protein</fullName>
    </recommendedName>
</protein>
<dbReference type="SUPFAM" id="SSF49899">
    <property type="entry name" value="Concanavalin A-like lectins/glucanases"/>
    <property type="match status" value="2"/>
</dbReference>
<dbReference type="InterPro" id="IPR013783">
    <property type="entry name" value="Ig-like_fold"/>
</dbReference>
<evidence type="ECO:0000256" key="2">
    <source>
        <dbReference type="ARBA" id="ARBA00023157"/>
    </source>
</evidence>
<dbReference type="Pfam" id="PF13385">
    <property type="entry name" value="Laminin_G_3"/>
    <property type="match status" value="2"/>
</dbReference>
<feature type="domain" description="SLH" evidence="4">
    <location>
        <begin position="1984"/>
        <end position="2047"/>
    </location>
</feature>
<dbReference type="Gene3D" id="2.60.40.10">
    <property type="entry name" value="Immunoglobulins"/>
    <property type="match status" value="1"/>
</dbReference>
<dbReference type="KEGG" id="pri:PRIO_4828"/>
<organism evidence="5 6">
    <name type="scientific">Paenibacillus riograndensis SBR5</name>
    <dbReference type="NCBI Taxonomy" id="1073571"/>
    <lineage>
        <taxon>Bacteria</taxon>
        <taxon>Bacillati</taxon>
        <taxon>Bacillota</taxon>
        <taxon>Bacilli</taxon>
        <taxon>Bacillales</taxon>
        <taxon>Paenibacillaceae</taxon>
        <taxon>Paenibacillus</taxon>
        <taxon>Paenibacillus sonchi group</taxon>
    </lineage>
</organism>
<keyword evidence="1" id="KW-0732">Signal</keyword>
<evidence type="ECO:0000259" key="4">
    <source>
        <dbReference type="PROSITE" id="PS51272"/>
    </source>
</evidence>
<dbReference type="HOGENOM" id="CLU_000900_0_0_9"/>
<evidence type="ECO:0000313" key="6">
    <source>
        <dbReference type="Proteomes" id="UP000033163"/>
    </source>
</evidence>
<evidence type="ECO:0000313" key="5">
    <source>
        <dbReference type="EMBL" id="CQR57230.1"/>
    </source>
</evidence>
<dbReference type="PANTHER" id="PTHR43308">
    <property type="entry name" value="OUTER MEMBRANE PROTEIN ALPHA-RELATED"/>
    <property type="match status" value="1"/>
</dbReference>
<dbReference type="SMART" id="SM00560">
    <property type="entry name" value="LamGL"/>
    <property type="match status" value="2"/>
</dbReference>
<dbReference type="InterPro" id="IPR001119">
    <property type="entry name" value="SLH_dom"/>
</dbReference>
<reference evidence="6" key="1">
    <citation type="submission" date="2015-03" db="EMBL/GenBank/DDBJ databases">
        <authorList>
            <person name="Wibberg D."/>
        </authorList>
    </citation>
    <scope>NUCLEOTIDE SEQUENCE [LARGE SCALE GENOMIC DNA]</scope>
</reference>
<feature type="region of interest" description="Disordered" evidence="3">
    <location>
        <begin position="1761"/>
        <end position="1794"/>
    </location>
</feature>
<feature type="domain" description="SLH" evidence="4">
    <location>
        <begin position="2048"/>
        <end position="2107"/>
    </location>
</feature>
<dbReference type="PANTHER" id="PTHR43308:SF5">
    <property type="entry name" value="S-LAYER PROTEIN _ PEPTIDOGLYCAN ENDO-BETA-N-ACETYLGLUCOSAMINIDASE"/>
    <property type="match status" value="1"/>
</dbReference>
<dbReference type="InterPro" id="IPR013320">
    <property type="entry name" value="ConA-like_dom_sf"/>
</dbReference>
<dbReference type="InterPro" id="IPR011081">
    <property type="entry name" value="Big_4"/>
</dbReference>
<evidence type="ECO:0000256" key="3">
    <source>
        <dbReference type="SAM" id="MobiDB-lite"/>
    </source>
</evidence>
<feature type="domain" description="SLH" evidence="4">
    <location>
        <begin position="2110"/>
        <end position="2167"/>
    </location>
</feature>
<feature type="compositionally biased region" description="Pro residues" evidence="3">
    <location>
        <begin position="1765"/>
        <end position="1789"/>
    </location>
</feature>
<name>A0A0E4CY85_9BACL</name>
<dbReference type="Pfam" id="PF07532">
    <property type="entry name" value="Big_4"/>
    <property type="match status" value="4"/>
</dbReference>
<dbReference type="Gene3D" id="2.60.120.200">
    <property type="match status" value="2"/>
</dbReference>
<dbReference type="Pfam" id="PF18951">
    <property type="entry name" value="DUF5695"/>
    <property type="match status" value="2"/>
</dbReference>
<dbReference type="InterPro" id="IPR043750">
    <property type="entry name" value="DUF5695"/>
</dbReference>
<sequence length="2167" mass="232379">MIFKTSDGTQPRLTPNRILTGAVFWTLAVLSVILLPSKAGAYELTSDKLLIETGQYGEISSLKIKGDAFPTEYVMNKTVSPEQDTADHQWLGELLFTYRLDGGEWIKASTNQSGDVRIIDKDGSKVTVTYENSANAGGIHHFKLVETYTMEADGSLQWDIHVANISGKSLEFGDIGLPLPFNEQWTYGDAIYETRVVTHSFVGGSGSYITAGRPSGIGSYLMLMPDAVTGAGFEYQDRWRNEEHPGSKWAWNPDNEGKWIEGLNVFYIHSNVIKSTNRGYLPHTSLILAAGESKTYGFKLFAVANEQEAKDRLYQEGLIDVTVVPGMIVPINQKAKFDLRTKADIHSVKLDDGTDVPLLEQKSGDHHIYEFSLGKLGPQHVTVHYGSGLTTVLQFYGIDAVDRALEDHATFMVEQTQWNLPGDIRDKVFDDWMMNTKSKRNNFSGYWGWGDDWGLTHGQFLAEKNALSPVASEITAVDEYLETAIWTNLMNGHHEDYLIHDFLMEEPNTTPTYRGYAYPHIYNTYFSMYKIASNYPELVAYKHPKETYLLRAYNILKALYEGPVSYNWETGLMGELTTPDIIQALEDEGYVDEANDVRAKMLRKYNNFKNNKYPYGSEYSYDNTGEEAVYTLAKMQKDNSSEQAKALEMMGKINAKTRASRGQMPVWYYYADPVTITGENWWNFQYSVSLAGYAMDDWIRYHAAANREEEQRLSYAAKLANLSAINSGQISDDPANYGAAAWTYQAEKGNNGTNGTGGGRNVPLLNGWKGMTGEADLGLFGALQILSADIAVDPIFGVTGYGADVTVTDSVYYNITPTDGLFKRINLITEKLYAELDKDQFTEVRLSANKDYAKFSLRNLTPGYAHETTLTLNGLVKGAYLITIDGEPAGKLNAFGDEAKLTIEAGPAVAYTVELSATEPDENQAPAVDAGADFTYTLQVDDAMLRGKAKDDGLPQGTLNPEWTLVSGPEDGEAVFGNSAALLTSFTATKPGTYVFKLAVSDSELEGSDTVAVTALSPPPLPELLAHYSFDETSGTVAADDSGSGNDGNVLGAASWLPGKINHALELSGQDAYVKMPQGLLSRAAEVTVSAWVKMDSVGTYSRIFDFGTGTSTYMFLSPKAGSITRFGISTGGNAPGQEQTIDGPALPAGEWKHVAVTLSGSLGILYIDGVEAGRNNHMTLKPSDLGKTKNNYIGKSQFADPYFDGLIDDFRIYSRALSPDEITALLAPAGNIVSVEDVVLTTPAKQAPKLPSTVTAILEDGSQSVVSVQWESVAPALYDKEGSAFTVNGTVIGTQTAVQAKVTVTRRVIAPFPELVLRYNFDEGQGTTVADASGNGHEGKVQGALDWEAQGHKNGALTFSGASGNYISAGTDPALQPGSMTLSYWVKRTGAMNDKENVLLWFKPEGNYAGNGFFITYNGNSSIVYVDGVNGFYVKQSPEAFLPLNEWTNVVFTFDAATKTGAIYRNGVAQQVDTDGSPGSITATNDVKKIGVSGYGNGAQLNAGLDDFRIYSGVMSASQVKALYEDKDIQSVEPVSVTTAAAVAPVLPDTVQVKYENGSEGTAEVSWNSVPEEDYALPGEFTVAGQVEGTAWPAAATVTVTDPVERTIVELKEVHITTTAGVAPVLPTVVQATYSDHTIGETSVIWPAIDPALYAAPGVFSVTGTAGGTDQPAVAKVSVLDAEAPVIVSLQDVEVVTTAGNAPLLPSVVTAVYSDSSSRAVPVVWQTIPPQQYARAGSFTVNGAVEGTDLAARAKVTVTGPTVTPAPTPAPTPTSNPNPATTPTPKPAPAASAAPASGLKVVGEEAFTAGPAAAAVEITLGQGQARASLPVNAGALLGTRALVIRDGEASLQIPASVLTELGTKLAEAKRSGAAIMIKLAPVPEGAAPAGNGSGIYRQEGTAYEFGLVLRAADGSEITLSSFSQPVRAMLPYADSAVNVELLGVYLKHGDTSQWSYVGGTADKTSKKVVLMLDHFSTYAVLSYDATYTDVPPDHWAFAALKSLSAKHVVTGLPDSLFAPAQTTTRAEFTAMLVRALNLKSTGGQLPFQDVQDGSWYTGSVAAAYEAGLVQGVSATAFAPDARMTREQMAVLLIKAYEYKQGQAASRGGLKNLSDSALISVWAKAQVDQAVAHGMMQGTGDGRFDPQGPVSRAQGAQAMYNFLRAVN</sequence>
<dbReference type="InterPro" id="IPR006558">
    <property type="entry name" value="LamG-like"/>
</dbReference>
<proteinExistence type="predicted"/>
<keyword evidence="2" id="KW-1015">Disulfide bond</keyword>
<gene>
    <name evidence="5" type="ORF">PRIO_4828</name>
</gene>
<dbReference type="Pfam" id="PF22352">
    <property type="entry name" value="K319L-like_PKD"/>
    <property type="match status" value="1"/>
</dbReference>
<dbReference type="PATRIC" id="fig|1073571.4.peg.5186"/>
<dbReference type="InterPro" id="IPR051465">
    <property type="entry name" value="Cell_Envelope_Struct_Comp"/>
</dbReference>
<dbReference type="EMBL" id="LN831776">
    <property type="protein sequence ID" value="CQR57230.1"/>
    <property type="molecule type" value="Genomic_DNA"/>
</dbReference>